<evidence type="ECO:0000313" key="13">
    <source>
        <dbReference type="Proteomes" id="UP000266906"/>
    </source>
</evidence>
<evidence type="ECO:0000256" key="6">
    <source>
        <dbReference type="ARBA" id="ARBA00022840"/>
    </source>
</evidence>
<evidence type="ECO:0000259" key="11">
    <source>
        <dbReference type="PROSITE" id="PS50862"/>
    </source>
</evidence>
<keyword evidence="3 10" id="KW-0963">Cytoplasm</keyword>
<proteinExistence type="inferred from homology"/>
<dbReference type="PANTHER" id="PTHR42753:SF2">
    <property type="entry name" value="PROLINE--TRNA LIGASE"/>
    <property type="match status" value="1"/>
</dbReference>
<evidence type="ECO:0000313" key="12">
    <source>
        <dbReference type="EMBL" id="RPE29133.1"/>
    </source>
</evidence>
<dbReference type="InterPro" id="IPR004154">
    <property type="entry name" value="Anticodon-bd"/>
</dbReference>
<keyword evidence="5 10" id="KW-0547">Nucleotide-binding</keyword>
<evidence type="ECO:0000256" key="7">
    <source>
        <dbReference type="ARBA" id="ARBA00022917"/>
    </source>
</evidence>
<dbReference type="InterPro" id="IPR045864">
    <property type="entry name" value="aa-tRNA-synth_II/BPL/LPL"/>
</dbReference>
<dbReference type="GO" id="GO:0005829">
    <property type="term" value="C:cytosol"/>
    <property type="evidence" value="ECO:0007669"/>
    <property type="project" value="TreeGrafter"/>
</dbReference>
<dbReference type="SUPFAM" id="SSF55681">
    <property type="entry name" value="Class II aaRS and biotin synthetases"/>
    <property type="match status" value="1"/>
</dbReference>
<keyword evidence="8 10" id="KW-0030">Aminoacyl-tRNA synthetase</keyword>
<comment type="subcellular location">
    <subcellularLocation>
        <location evidence="1 10">Cytoplasm</location>
    </subcellularLocation>
</comment>
<evidence type="ECO:0000256" key="4">
    <source>
        <dbReference type="ARBA" id="ARBA00022598"/>
    </source>
</evidence>
<accession>A0A3N4R6I3</accession>
<evidence type="ECO:0000256" key="5">
    <source>
        <dbReference type="ARBA" id="ARBA00022741"/>
    </source>
</evidence>
<dbReference type="AlphaFoldDB" id="A0A3N4R6I3"/>
<evidence type="ECO:0000256" key="8">
    <source>
        <dbReference type="ARBA" id="ARBA00023146"/>
    </source>
</evidence>
<gene>
    <name evidence="10" type="primary">proS</name>
    <name evidence="12" type="ORF">EDD38_6283</name>
</gene>
<dbReference type="Gene3D" id="3.40.50.800">
    <property type="entry name" value="Anticodon-binding domain"/>
    <property type="match status" value="1"/>
</dbReference>
<dbReference type="NCBIfam" id="TIGR00409">
    <property type="entry name" value="proS_fam_II"/>
    <property type="match status" value="1"/>
</dbReference>
<evidence type="ECO:0000256" key="10">
    <source>
        <dbReference type="HAMAP-Rule" id="MF_01569"/>
    </source>
</evidence>
<evidence type="ECO:0000256" key="2">
    <source>
        <dbReference type="ARBA" id="ARBA00011738"/>
    </source>
</evidence>
<dbReference type="SUPFAM" id="SSF52954">
    <property type="entry name" value="Class II aaRS ABD-related"/>
    <property type="match status" value="1"/>
</dbReference>
<dbReference type="Gene3D" id="3.30.930.10">
    <property type="entry name" value="Bira Bifunctional Protein, Domain 2"/>
    <property type="match status" value="2"/>
</dbReference>
<dbReference type="Proteomes" id="UP000266906">
    <property type="component" value="Unassembled WGS sequence"/>
</dbReference>
<dbReference type="SUPFAM" id="SSF55826">
    <property type="entry name" value="YbaK/ProRS associated domain"/>
    <property type="match status" value="1"/>
</dbReference>
<dbReference type="EC" id="6.1.1.15" evidence="10"/>
<comment type="catalytic activity">
    <reaction evidence="9 10">
        <text>tRNA(Pro) + L-proline + ATP = L-prolyl-tRNA(Pro) + AMP + diphosphate</text>
        <dbReference type="Rhea" id="RHEA:14305"/>
        <dbReference type="Rhea" id="RHEA-COMP:9700"/>
        <dbReference type="Rhea" id="RHEA-COMP:9702"/>
        <dbReference type="ChEBI" id="CHEBI:30616"/>
        <dbReference type="ChEBI" id="CHEBI:33019"/>
        <dbReference type="ChEBI" id="CHEBI:60039"/>
        <dbReference type="ChEBI" id="CHEBI:78442"/>
        <dbReference type="ChEBI" id="CHEBI:78532"/>
        <dbReference type="ChEBI" id="CHEBI:456215"/>
        <dbReference type="EC" id="6.1.1.15"/>
    </reaction>
</comment>
<dbReference type="InterPro" id="IPR036621">
    <property type="entry name" value="Anticodon-bd_dom_sf"/>
</dbReference>
<protein>
    <recommendedName>
        <fullName evidence="10">Proline--tRNA ligase</fullName>
        <ecNumber evidence="10">6.1.1.15</ecNumber>
    </recommendedName>
    <alternativeName>
        <fullName evidence="10">Prolyl-tRNA synthetase</fullName>
        <shortName evidence="10">ProRS</shortName>
    </alternativeName>
</protein>
<dbReference type="InterPro" id="IPR004500">
    <property type="entry name" value="Pro-tRNA-synth_IIa_bac-type"/>
</dbReference>
<comment type="subunit">
    <text evidence="2 10">Homodimer.</text>
</comment>
<comment type="domain">
    <text evidence="10">Consists of three domains: the N-terminal catalytic domain, the editing domain and the C-terminal anticodon-binding domain.</text>
</comment>
<keyword evidence="4 10" id="KW-0436">Ligase</keyword>
<comment type="function">
    <text evidence="10">Catalyzes the attachment of proline to tRNA(Pro) in a two-step reaction: proline is first activated by ATP to form Pro-AMP and then transferred to the acceptor end of tRNA(Pro). As ProRS can inadvertently accommodate and process non-cognate amino acids such as alanine and cysteine, to avoid such errors it has two additional distinct editing activities against alanine. One activity is designated as 'pretransfer' editing and involves the tRNA(Pro)-independent hydrolysis of activated Ala-AMP. The other activity is designated 'posttransfer' editing and involves deacylation of mischarged Ala-tRNA(Pro). The misacylated Cys-tRNA(Pro) is not edited by ProRS.</text>
</comment>
<dbReference type="Pfam" id="PF03129">
    <property type="entry name" value="HGTP_anticodon"/>
    <property type="match status" value="1"/>
</dbReference>
<dbReference type="InterPro" id="IPR002314">
    <property type="entry name" value="aa-tRNA-synt_IIb"/>
</dbReference>
<keyword evidence="7 10" id="KW-0648">Protein biosynthesis</keyword>
<dbReference type="HAMAP" id="MF_01569">
    <property type="entry name" value="Pro_tRNA_synth_type1"/>
    <property type="match status" value="1"/>
</dbReference>
<dbReference type="InterPro" id="IPR023717">
    <property type="entry name" value="Pro-tRNA-Synthase_IIa_type1"/>
</dbReference>
<name>A0A3N4R6I3_9ACTN</name>
<comment type="caution">
    <text evidence="12">The sequence shown here is derived from an EMBL/GenBank/DDBJ whole genome shotgun (WGS) entry which is preliminary data.</text>
</comment>
<dbReference type="InterPro" id="IPR036754">
    <property type="entry name" value="YbaK/aa-tRNA-synt-asso_dom_sf"/>
</dbReference>
<dbReference type="GO" id="GO:0004827">
    <property type="term" value="F:proline-tRNA ligase activity"/>
    <property type="evidence" value="ECO:0007669"/>
    <property type="project" value="UniProtKB-UniRule"/>
</dbReference>
<keyword evidence="13" id="KW-1185">Reference proteome</keyword>
<dbReference type="Pfam" id="PF00587">
    <property type="entry name" value="tRNA-synt_2b"/>
    <property type="match status" value="1"/>
</dbReference>
<dbReference type="InterPro" id="IPR044140">
    <property type="entry name" value="ProRS_anticodon_short"/>
</dbReference>
<comment type="similarity">
    <text evidence="10">Belongs to the class-II aminoacyl-tRNA synthetase family. ProS type 1 subfamily.</text>
</comment>
<dbReference type="Pfam" id="PF04073">
    <property type="entry name" value="tRNA_edit"/>
    <property type="match status" value="1"/>
</dbReference>
<organism evidence="12 13">
    <name type="scientific">Kitasatospora cineracea</name>
    <dbReference type="NCBI Taxonomy" id="88074"/>
    <lineage>
        <taxon>Bacteria</taxon>
        <taxon>Bacillati</taxon>
        <taxon>Actinomycetota</taxon>
        <taxon>Actinomycetes</taxon>
        <taxon>Kitasatosporales</taxon>
        <taxon>Streptomycetaceae</taxon>
        <taxon>Kitasatospora</taxon>
    </lineage>
</organism>
<dbReference type="PANTHER" id="PTHR42753">
    <property type="entry name" value="MITOCHONDRIAL RIBOSOME PROTEIN L39/PROLYL-TRNA LIGASE FAMILY MEMBER"/>
    <property type="match status" value="1"/>
</dbReference>
<dbReference type="CDD" id="cd00861">
    <property type="entry name" value="ProRS_anticodon_short"/>
    <property type="match status" value="1"/>
</dbReference>
<dbReference type="InterPro" id="IPR002316">
    <property type="entry name" value="Pro-tRNA-ligase_IIa"/>
</dbReference>
<dbReference type="InterPro" id="IPR006195">
    <property type="entry name" value="aa-tRNA-synth_II"/>
</dbReference>
<evidence type="ECO:0000256" key="1">
    <source>
        <dbReference type="ARBA" id="ARBA00004496"/>
    </source>
</evidence>
<dbReference type="GO" id="GO:0006433">
    <property type="term" value="P:prolyl-tRNA aminoacylation"/>
    <property type="evidence" value="ECO:0007669"/>
    <property type="project" value="UniProtKB-UniRule"/>
</dbReference>
<feature type="domain" description="Aminoacyl-transfer RNA synthetases class-II family profile" evidence="11">
    <location>
        <begin position="81"/>
        <end position="514"/>
    </location>
</feature>
<dbReference type="PRINTS" id="PR01046">
    <property type="entry name" value="TRNASYNTHPRO"/>
</dbReference>
<dbReference type="EMBL" id="RKQG01000002">
    <property type="protein sequence ID" value="RPE29133.1"/>
    <property type="molecule type" value="Genomic_DNA"/>
</dbReference>
<evidence type="ECO:0000256" key="9">
    <source>
        <dbReference type="ARBA" id="ARBA00047671"/>
    </source>
</evidence>
<dbReference type="InterPro" id="IPR007214">
    <property type="entry name" value="YbaK/aa-tRNA-synth-assoc-dom"/>
</dbReference>
<dbReference type="NCBIfam" id="NF006625">
    <property type="entry name" value="PRK09194.1"/>
    <property type="match status" value="1"/>
</dbReference>
<evidence type="ECO:0000256" key="3">
    <source>
        <dbReference type="ARBA" id="ARBA00022490"/>
    </source>
</evidence>
<reference evidence="12 13" key="1">
    <citation type="submission" date="2018-11" db="EMBL/GenBank/DDBJ databases">
        <title>Sequencing the genomes of 1000 actinobacteria strains.</title>
        <authorList>
            <person name="Klenk H.-P."/>
        </authorList>
    </citation>
    <scope>NUCLEOTIDE SEQUENCE [LARGE SCALE GENOMIC DNA]</scope>
    <source>
        <strain evidence="12 13">DSM 44781</strain>
    </source>
</reference>
<sequence>MASGLDGGRGVLASGLDGGRGVLASGLNGGRGVLAYDSTPVPEQEDTPMRWSQLYVPTLREDPADADAASHRLLVRAGFVRQLMAGHYSLLPMAVRVRGKIVDVVREEMARIGSQEWILPALHPAEIWQRTGRWEGMGEEMFRLKDRRGADLALGMTHEEIFTTLAQELSSYRQLPQMWYQFQTKFRDEPRPKSGLLRVREFTMKDSYSFDLDQAGLDRSFDLHHAAYTRIFARIGIPAIPVQASSGSMGGSASVEFMSPTPAGEDLVVHCPACRYAANVEKAGSALPAAADGEALAAPERFDTPEARTIEELARLHGVPAEQQIKTLVLVADGSPLLALVRGDHSLVEQKLLDATGARTVRPADADEIKGLLGAMPGSLGAVGVTGVTGLTVLADHALAGRTGMTTGANQDGVHLRGVDVARDIAVTRWADLREVRAGEPCVQCGEALEVVQTVEVGHIFKLGRKYTEALDVTVLGQDGAAVKPIMGSYGIGIERAIAAIVETHHDEKGIAWPVAVAPFEVAVVPIGKADEQTAAVVDDLYGRLRAERIDVVLDDRDERPGVKFADIELVGIPYRITVGPRGLKDGVVEVTTRATGETVQVPVAEAAAHVAALVRAAVAPLAG</sequence>
<dbReference type="GO" id="GO:0005524">
    <property type="term" value="F:ATP binding"/>
    <property type="evidence" value="ECO:0007669"/>
    <property type="project" value="UniProtKB-UniRule"/>
</dbReference>
<dbReference type="InterPro" id="IPR050062">
    <property type="entry name" value="Pro-tRNA_synthetase"/>
</dbReference>
<dbReference type="CDD" id="cd04334">
    <property type="entry name" value="ProRS-INS"/>
    <property type="match status" value="1"/>
</dbReference>
<dbReference type="PROSITE" id="PS50862">
    <property type="entry name" value="AA_TRNA_LIGASE_II"/>
    <property type="match status" value="1"/>
</dbReference>
<keyword evidence="6 10" id="KW-0067">ATP-binding</keyword>
<dbReference type="GO" id="GO:0002161">
    <property type="term" value="F:aminoacyl-tRNA deacylase activity"/>
    <property type="evidence" value="ECO:0007669"/>
    <property type="project" value="InterPro"/>
</dbReference>